<comment type="caution">
    <text evidence="1">The sequence shown here is derived from an EMBL/GenBank/DDBJ whole genome shotgun (WGS) entry which is preliminary data.</text>
</comment>
<gene>
    <name evidence="1" type="ORF">LCGC14_2026730</name>
</gene>
<name>A0A0F9EW10_9ZZZZ</name>
<feature type="non-terminal residue" evidence="1">
    <location>
        <position position="1"/>
    </location>
</feature>
<dbReference type="AlphaFoldDB" id="A0A0F9EW10"/>
<organism evidence="1">
    <name type="scientific">marine sediment metagenome</name>
    <dbReference type="NCBI Taxonomy" id="412755"/>
    <lineage>
        <taxon>unclassified sequences</taxon>
        <taxon>metagenomes</taxon>
        <taxon>ecological metagenomes</taxon>
    </lineage>
</organism>
<feature type="non-terminal residue" evidence="1">
    <location>
        <position position="724"/>
    </location>
</feature>
<sequence>QITQDELIASDFTLEIDLPTGSNSLSSIEFTPFFRTDLEYSTDNVVGVPKFEFIEWDSTKTNYDSNGNRIMFHTLENPLYNNTESPNYELAYLFNEDLQYLALPEGTEFAWSDESLDGALDLHVIQIPELFIDPNDSSVTSIFEDGDIFMIRYNSPVEKTIQIGIEELFFRKKPFNYDTFSEVAEVLLINTDDISNYTQFKTPYSYNISLPITPFQTEYLGDYRDFTAKIDLSTLSQHATNGYIDFSNIVISVPNPAYELTIQEIGIYEEKAKDFPQNDVFSDYIWRNTEKETIITGIDPSTDTYQLDLINTPLFYNDPDKGKWLKYLNIYDENKTYFSAGLQGDEYQLIWDPDTSEFSWNSAFNQFQNYWGFETNLPLIAKPESELTFEYSHNTSWSESFSFNYENLDAGTLLIIYEYDYLLKPRYFTRYNNTLENTDYDYEFEQFYSESFTVYSDAVDYTHTFDIDYDLSQDFANLALYRIVGVYPNLTQFYIVDDENYDIIFNPSTNSITVIDLISGDGVLNQFDSITVILNFTLGPVSTLTQLTLSTEFNQDFLSDPEVTISDEIYGSFNCFNSYESYLFAEDYATITSDSTSFSSIDFTRNPHLGNSLILKGYNEYELYLDYELSENMFNTIYLADIDQDGEVDYKQEVDIDKNGEIDITKYGIQDPENSLEILWYKIIQDYETFTKTVEKGYEYSETDWWEVWNEDVNWAFNINKWPQ</sequence>
<protein>
    <submittedName>
        <fullName evidence="1">Uncharacterized protein</fullName>
    </submittedName>
</protein>
<accession>A0A0F9EW10</accession>
<proteinExistence type="predicted"/>
<evidence type="ECO:0000313" key="1">
    <source>
        <dbReference type="EMBL" id="KKL78249.1"/>
    </source>
</evidence>
<reference evidence="1" key="1">
    <citation type="journal article" date="2015" name="Nature">
        <title>Complex archaea that bridge the gap between prokaryotes and eukaryotes.</title>
        <authorList>
            <person name="Spang A."/>
            <person name="Saw J.H."/>
            <person name="Jorgensen S.L."/>
            <person name="Zaremba-Niedzwiedzka K."/>
            <person name="Martijn J."/>
            <person name="Lind A.E."/>
            <person name="van Eijk R."/>
            <person name="Schleper C."/>
            <person name="Guy L."/>
            <person name="Ettema T.J."/>
        </authorList>
    </citation>
    <scope>NUCLEOTIDE SEQUENCE</scope>
</reference>
<dbReference type="EMBL" id="LAZR01023518">
    <property type="protein sequence ID" value="KKL78249.1"/>
    <property type="molecule type" value="Genomic_DNA"/>
</dbReference>